<evidence type="ECO:0000313" key="1">
    <source>
        <dbReference type="EMBL" id="GAA4929184.1"/>
    </source>
</evidence>
<dbReference type="EMBL" id="BAABIK010000002">
    <property type="protein sequence ID" value="GAA4929184.1"/>
    <property type="molecule type" value="Genomic_DNA"/>
</dbReference>
<protein>
    <submittedName>
        <fullName evidence="1">Uncharacterized protein</fullName>
    </submittedName>
</protein>
<comment type="caution">
    <text evidence="1">The sequence shown here is derived from an EMBL/GenBank/DDBJ whole genome shotgun (WGS) entry which is preliminary data.</text>
</comment>
<sequence>MLNMVTVWRRSTTAEMCWSGSDGPVGIPVVPLVWDDLPCVALPMAHLDAVDTMTSGRAAFAVTEQASEDASGGTLAAGPVDIRFDLDGKRFADHLLEQEIVKHPPTRLRADGLMARRENWWWMPRVLITLTALEQEHEIPARRRGEDALLVRPGAEGAAPRVDTVTARAWPEEPGGAVELWRRDGAALEGAGEPAFAFAHRHSPDFERWERWWRTGRTEGEHLAVTGGTGTPAETPLPSYNLPPYNLLSRYRNHRDVVRACRQGIARAEARSAGQT</sequence>
<gene>
    <name evidence="1" type="ORF">GCM10023224_05820</name>
</gene>
<proteinExistence type="predicted"/>
<evidence type="ECO:0000313" key="2">
    <source>
        <dbReference type="Proteomes" id="UP001499993"/>
    </source>
</evidence>
<name>A0ABP9G5M2_9ACTN</name>
<reference evidence="2" key="1">
    <citation type="journal article" date="2019" name="Int. J. Syst. Evol. Microbiol.">
        <title>The Global Catalogue of Microorganisms (GCM) 10K type strain sequencing project: providing services to taxonomists for standard genome sequencing and annotation.</title>
        <authorList>
            <consortium name="The Broad Institute Genomics Platform"/>
            <consortium name="The Broad Institute Genome Sequencing Center for Infectious Disease"/>
            <person name="Wu L."/>
            <person name="Ma J."/>
        </authorList>
    </citation>
    <scope>NUCLEOTIDE SEQUENCE [LARGE SCALE GENOMIC DNA]</scope>
    <source>
        <strain evidence="2">JCM 18123</strain>
    </source>
</reference>
<accession>A0ABP9G5M2</accession>
<organism evidence="1 2">
    <name type="scientific">Streptomonospora halophila</name>
    <dbReference type="NCBI Taxonomy" id="427369"/>
    <lineage>
        <taxon>Bacteria</taxon>
        <taxon>Bacillati</taxon>
        <taxon>Actinomycetota</taxon>
        <taxon>Actinomycetes</taxon>
        <taxon>Streptosporangiales</taxon>
        <taxon>Nocardiopsidaceae</taxon>
        <taxon>Streptomonospora</taxon>
    </lineage>
</organism>
<keyword evidence="2" id="KW-1185">Reference proteome</keyword>
<dbReference type="Proteomes" id="UP001499993">
    <property type="component" value="Unassembled WGS sequence"/>
</dbReference>